<organism evidence="1">
    <name type="scientific">Guillardia theta</name>
    <name type="common">Cryptophyte</name>
    <name type="synonym">Cryptomonas phi</name>
    <dbReference type="NCBI Taxonomy" id="55529"/>
    <lineage>
        <taxon>Eukaryota</taxon>
        <taxon>Cryptophyceae</taxon>
        <taxon>Pyrenomonadales</taxon>
        <taxon>Geminigeraceae</taxon>
        <taxon>Guillardia</taxon>
    </lineage>
</organism>
<proteinExistence type="predicted"/>
<gene>
    <name evidence="1" type="ORF">GTHE00462_LOCUS37189</name>
</gene>
<dbReference type="AlphaFoldDB" id="A0A7S4PKG8"/>
<dbReference type="PANTHER" id="PTHR37560:SF2">
    <property type="entry name" value="DUF711 DOMAIN-CONTAINING PROTEIN"/>
    <property type="match status" value="1"/>
</dbReference>
<reference evidence="1" key="1">
    <citation type="submission" date="2021-01" db="EMBL/GenBank/DDBJ databases">
        <authorList>
            <person name="Corre E."/>
            <person name="Pelletier E."/>
            <person name="Niang G."/>
            <person name="Scheremetjew M."/>
            <person name="Finn R."/>
            <person name="Kale V."/>
            <person name="Holt S."/>
            <person name="Cochrane G."/>
            <person name="Meng A."/>
            <person name="Brown T."/>
            <person name="Cohen L."/>
        </authorList>
    </citation>
    <scope>NUCLEOTIDE SEQUENCE</scope>
    <source>
        <strain evidence="1">CCMP 2712</strain>
    </source>
</reference>
<dbReference type="Gene3D" id="3.20.70.20">
    <property type="match status" value="1"/>
</dbReference>
<accession>A0A7S4PKG8</accession>
<name>A0A7S4PKG8_GUITH</name>
<protein>
    <submittedName>
        <fullName evidence="1">Uncharacterized protein</fullName>
    </submittedName>
</protein>
<evidence type="ECO:0000313" key="1">
    <source>
        <dbReference type="EMBL" id="CAE2337679.1"/>
    </source>
</evidence>
<dbReference type="PANTHER" id="PTHR37560">
    <property type="entry name" value="UPF0210 PROTEIN SPR0218"/>
    <property type="match status" value="1"/>
</dbReference>
<dbReference type="EMBL" id="HBKN01047658">
    <property type="protein sequence ID" value="CAE2337679.1"/>
    <property type="molecule type" value="Transcribed_RNA"/>
</dbReference>
<sequence>MVVTRVKVRTVTSLMCLTREVMRDDGELDRIIEQGVKNNKTMESELVARGFEVQSLRISTNSFEDYLSIDDDHKFAQELELIRNTLSRHGANFFNFGPARSAIGLSRVPSLLESMELAFASCDLLPSQSLDEIDLAWMGKVADCCSTLADVHRLLYYVQNMKCLQGGSNNFRFCAFANAPHGIPFFPVSYHKSGSPPSFSIALENAELVREVFSNEPHDEATRVQTCMQSLKHELELVTL</sequence>
<dbReference type="Pfam" id="PF05167">
    <property type="entry name" value="DUF711"/>
    <property type="match status" value="1"/>
</dbReference>
<dbReference type="SUPFAM" id="SSF51998">
    <property type="entry name" value="PFL-like glycyl radical enzymes"/>
    <property type="match status" value="1"/>
</dbReference>
<dbReference type="InterPro" id="IPR007841">
    <property type="entry name" value="UPF0210"/>
</dbReference>